<dbReference type="PRINTS" id="PR00318">
    <property type="entry name" value="GPROTEINA"/>
</dbReference>
<keyword evidence="7" id="KW-0564">Palmitate</keyword>
<keyword evidence="6 9" id="KW-0342">GTP-binding</keyword>
<dbReference type="GO" id="GO:0007010">
    <property type="term" value="P:cytoskeleton organization"/>
    <property type="evidence" value="ECO:0007669"/>
    <property type="project" value="UniProtKB-ARBA"/>
</dbReference>
<feature type="binding site" evidence="9">
    <location>
        <begin position="44"/>
        <end position="49"/>
    </location>
    <ligand>
        <name>GTP</name>
        <dbReference type="ChEBI" id="CHEBI:37565"/>
    </ligand>
</feature>
<evidence type="ECO:0000256" key="10">
    <source>
        <dbReference type="PIRSR" id="PIRSR601019-2"/>
    </source>
</evidence>
<dbReference type="GO" id="GO:0003924">
    <property type="term" value="F:GTPase activity"/>
    <property type="evidence" value="ECO:0007669"/>
    <property type="project" value="InterPro"/>
</dbReference>
<keyword evidence="4 9" id="KW-0547">Nucleotide-binding</keyword>
<evidence type="ECO:0000313" key="11">
    <source>
        <dbReference type="EMBL" id="KNE70646.1"/>
    </source>
</evidence>
<feature type="binding site" evidence="10">
    <location>
        <position position="48"/>
    </location>
    <ligand>
        <name>Mg(2+)</name>
        <dbReference type="ChEBI" id="CHEBI:18420"/>
    </ligand>
</feature>
<keyword evidence="8" id="KW-0807">Transducer</keyword>
<evidence type="ECO:0000256" key="5">
    <source>
        <dbReference type="ARBA" id="ARBA00022842"/>
    </source>
</evidence>
<keyword evidence="7" id="KW-0449">Lipoprotein</keyword>
<dbReference type="STRING" id="578462.A0A0L0T7H3"/>
<reference evidence="12" key="2">
    <citation type="submission" date="2009-11" db="EMBL/GenBank/DDBJ databases">
        <title>The Genome Sequence of Allomyces macrogynus strain ATCC 38327.</title>
        <authorList>
            <consortium name="The Broad Institute Genome Sequencing Platform"/>
            <person name="Russ C."/>
            <person name="Cuomo C."/>
            <person name="Shea T."/>
            <person name="Young S.K."/>
            <person name="Zeng Q."/>
            <person name="Koehrsen M."/>
            <person name="Haas B."/>
            <person name="Borodovsky M."/>
            <person name="Guigo R."/>
            <person name="Alvarado L."/>
            <person name="Berlin A."/>
            <person name="Borenstein D."/>
            <person name="Chen Z."/>
            <person name="Engels R."/>
            <person name="Freedman E."/>
            <person name="Gellesch M."/>
            <person name="Goldberg J."/>
            <person name="Griggs A."/>
            <person name="Gujja S."/>
            <person name="Heiman D."/>
            <person name="Hepburn T."/>
            <person name="Howarth C."/>
            <person name="Jen D."/>
            <person name="Larson L."/>
            <person name="Lewis B."/>
            <person name="Mehta T."/>
            <person name="Park D."/>
            <person name="Pearson M."/>
            <person name="Roberts A."/>
            <person name="Saif S."/>
            <person name="Shenoy N."/>
            <person name="Sisk P."/>
            <person name="Stolte C."/>
            <person name="Sykes S."/>
            <person name="Walk T."/>
            <person name="White J."/>
            <person name="Yandava C."/>
            <person name="Burger G."/>
            <person name="Gray M.W."/>
            <person name="Holland P.W.H."/>
            <person name="King N."/>
            <person name="Lang F.B.F."/>
            <person name="Roger A.J."/>
            <person name="Ruiz-Trillo I."/>
            <person name="Lander E."/>
            <person name="Nusbaum C."/>
        </authorList>
    </citation>
    <scope>NUCLEOTIDE SEQUENCE [LARGE SCALE GENOMIC DNA]</scope>
    <source>
        <strain evidence="12">ATCC 38327</strain>
    </source>
</reference>
<evidence type="ECO:0000256" key="7">
    <source>
        <dbReference type="ARBA" id="ARBA00023139"/>
    </source>
</evidence>
<dbReference type="GO" id="GO:0000750">
    <property type="term" value="P:pheromone-dependent signal transduction involved in conjugation with cellular fusion"/>
    <property type="evidence" value="ECO:0007669"/>
    <property type="project" value="TreeGrafter"/>
</dbReference>
<feature type="binding site" evidence="9">
    <location>
        <begin position="271"/>
        <end position="274"/>
    </location>
    <ligand>
        <name>GTP</name>
        <dbReference type="ChEBI" id="CHEBI:37565"/>
    </ligand>
</feature>
<evidence type="ECO:0000256" key="2">
    <source>
        <dbReference type="ARBA" id="ARBA00022707"/>
    </source>
</evidence>
<keyword evidence="2" id="KW-0519">Myristate</keyword>
<dbReference type="InterPro" id="IPR011025">
    <property type="entry name" value="GproteinA_insert"/>
</dbReference>
<keyword evidence="5 10" id="KW-0460">Magnesium</keyword>
<evidence type="ECO:0000256" key="6">
    <source>
        <dbReference type="ARBA" id="ARBA00023134"/>
    </source>
</evidence>
<dbReference type="GO" id="GO:0046872">
    <property type="term" value="F:metal ion binding"/>
    <property type="evidence" value="ECO:0007669"/>
    <property type="project" value="UniProtKB-KW"/>
</dbReference>
<evidence type="ECO:0000256" key="8">
    <source>
        <dbReference type="ARBA" id="ARBA00023224"/>
    </source>
</evidence>
<evidence type="ECO:0008006" key="13">
    <source>
        <dbReference type="Google" id="ProtNLM"/>
    </source>
</evidence>
<dbReference type="PANTHER" id="PTHR10218:SF302">
    <property type="entry name" value="GUANINE NUCLEOTIDE-BINDING PROTEIN ALPHA-5 SUBUNIT"/>
    <property type="match status" value="1"/>
</dbReference>
<evidence type="ECO:0000256" key="9">
    <source>
        <dbReference type="PIRSR" id="PIRSR601019-1"/>
    </source>
</evidence>
<dbReference type="OMA" id="MACEAKE"/>
<dbReference type="SUPFAM" id="SSF47895">
    <property type="entry name" value="Transducin (alpha subunit), insertion domain"/>
    <property type="match status" value="1"/>
</dbReference>
<sequence>MGCKPSKEAADPARQKSDAIDQQLRMDSMQAARQIKCLLLGSGESGKSTILKQMQLIHGKGYSAAERAAYREVIFSNVVQSMKVILVAMPSLGLTLHDPATAGPAAHTVLAQPNQVETPTLDPMVAHAIAVLWNDAGVRAAYARASEFQLNDSARYYFDAVDRLADPNYLPNDQDILRSRVKTTGIVETVFKVNDLAYHMFDVGGQRSERKKWIHCFENVTAIIFMVAISEYDQVLIEDENVNRMHEALNLFESICNSRWFVDTSIILFLNKIDLFKEKLAVTPVNKYFPDYEGPNDFQTACHFFLRKFTDLNTNAQYKSIYAHFTCATDTMQIKFVFSAINDILIRKNLEDAGLL</sequence>
<dbReference type="InterPro" id="IPR001019">
    <property type="entry name" value="Gprotein_alpha_su"/>
</dbReference>
<dbReference type="Gene3D" id="3.40.50.300">
    <property type="entry name" value="P-loop containing nucleotide triphosphate hydrolases"/>
    <property type="match status" value="1"/>
</dbReference>
<name>A0A0L0T7H3_ALLM3</name>
<dbReference type="Pfam" id="PF00503">
    <property type="entry name" value="G-alpha"/>
    <property type="match status" value="1"/>
</dbReference>
<dbReference type="Proteomes" id="UP000054350">
    <property type="component" value="Unassembled WGS sequence"/>
</dbReference>
<feature type="binding site" evidence="9">
    <location>
        <begin position="152"/>
        <end position="153"/>
    </location>
    <ligand>
        <name>GTP</name>
        <dbReference type="ChEBI" id="CHEBI:37565"/>
    </ligand>
</feature>
<dbReference type="PRINTS" id="PR01241">
    <property type="entry name" value="GPROTEINAFNG"/>
</dbReference>
<evidence type="ECO:0000256" key="1">
    <source>
        <dbReference type="ARBA" id="ARBA00011356"/>
    </source>
</evidence>
<dbReference type="SUPFAM" id="SSF52540">
    <property type="entry name" value="P-loop containing nucleoside triphosphate hydrolases"/>
    <property type="match status" value="1"/>
</dbReference>
<dbReference type="FunFam" id="3.40.50.300:FF:000692">
    <property type="entry name" value="Guanine nucleotide-binding protein subunit alpha"/>
    <property type="match status" value="1"/>
</dbReference>
<dbReference type="GO" id="GO:0031683">
    <property type="term" value="F:G-protein beta/gamma-subunit complex binding"/>
    <property type="evidence" value="ECO:0007669"/>
    <property type="project" value="InterPro"/>
</dbReference>
<keyword evidence="3 10" id="KW-0479">Metal-binding</keyword>
<dbReference type="Gene3D" id="1.10.400.10">
    <property type="entry name" value="GI Alpha 1, domain 2-like"/>
    <property type="match status" value="1"/>
</dbReference>
<dbReference type="GO" id="GO:0005737">
    <property type="term" value="C:cytoplasm"/>
    <property type="evidence" value="ECO:0007669"/>
    <property type="project" value="UniProtKB-ARBA"/>
</dbReference>
<dbReference type="OrthoDB" id="5817230at2759"/>
<feature type="binding site" evidence="10">
    <location>
        <position position="183"/>
    </location>
    <ligand>
        <name>Mg(2+)</name>
        <dbReference type="ChEBI" id="CHEBI:18420"/>
    </ligand>
</feature>
<dbReference type="AlphaFoldDB" id="A0A0L0T7H3"/>
<dbReference type="GO" id="GO:0007186">
    <property type="term" value="P:G protein-coupled receptor signaling pathway"/>
    <property type="evidence" value="ECO:0007669"/>
    <property type="project" value="InterPro"/>
</dbReference>
<dbReference type="GO" id="GO:0005834">
    <property type="term" value="C:heterotrimeric G-protein complex"/>
    <property type="evidence" value="ECO:0007669"/>
    <property type="project" value="InterPro"/>
</dbReference>
<dbReference type="InterPro" id="IPR002975">
    <property type="entry name" value="Fungi_Gprotein_alpha"/>
</dbReference>
<gene>
    <name evidence="11" type="ORF">AMAG_15402</name>
</gene>
<dbReference type="VEuPathDB" id="FungiDB:AMAG_15402"/>
<dbReference type="PROSITE" id="PS51882">
    <property type="entry name" value="G_ALPHA"/>
    <property type="match status" value="1"/>
</dbReference>
<comment type="subunit">
    <text evidence="1">G proteins are composed of 3 units; alpha, beta and gamma. The alpha chain contains the guanine nucleotide binding site.</text>
</comment>
<feature type="binding site" evidence="9">
    <location>
        <position position="328"/>
    </location>
    <ligand>
        <name>GTP</name>
        <dbReference type="ChEBI" id="CHEBI:37565"/>
    </ligand>
</feature>
<feature type="binding site" evidence="9">
    <location>
        <begin position="177"/>
        <end position="183"/>
    </location>
    <ligand>
        <name>GTP</name>
        <dbReference type="ChEBI" id="CHEBI:37565"/>
    </ligand>
</feature>
<evidence type="ECO:0000256" key="3">
    <source>
        <dbReference type="ARBA" id="ARBA00022723"/>
    </source>
</evidence>
<dbReference type="EMBL" id="GG745367">
    <property type="protein sequence ID" value="KNE70646.1"/>
    <property type="molecule type" value="Genomic_DNA"/>
</dbReference>
<evidence type="ECO:0000313" key="12">
    <source>
        <dbReference type="Proteomes" id="UP000054350"/>
    </source>
</evidence>
<dbReference type="FunFam" id="3.40.50.300:FF:002307">
    <property type="entry name" value="Guanine nucleotide-binding protein G(k) subunit alpha"/>
    <property type="match status" value="1"/>
</dbReference>
<dbReference type="PANTHER" id="PTHR10218">
    <property type="entry name" value="GTP-BINDING PROTEIN ALPHA SUBUNIT"/>
    <property type="match status" value="1"/>
</dbReference>
<organism evidence="11 12">
    <name type="scientific">Allomyces macrogynus (strain ATCC 38327)</name>
    <name type="common">Allomyces javanicus var. macrogynus</name>
    <dbReference type="NCBI Taxonomy" id="578462"/>
    <lineage>
        <taxon>Eukaryota</taxon>
        <taxon>Fungi</taxon>
        <taxon>Fungi incertae sedis</taxon>
        <taxon>Blastocladiomycota</taxon>
        <taxon>Blastocladiomycetes</taxon>
        <taxon>Blastocladiales</taxon>
        <taxon>Blastocladiaceae</taxon>
        <taxon>Allomyces</taxon>
    </lineage>
</organism>
<dbReference type="GO" id="GO:0005525">
    <property type="term" value="F:GTP binding"/>
    <property type="evidence" value="ECO:0007669"/>
    <property type="project" value="UniProtKB-KW"/>
</dbReference>
<proteinExistence type="predicted"/>
<dbReference type="CDD" id="cd00066">
    <property type="entry name" value="G-alpha"/>
    <property type="match status" value="1"/>
</dbReference>
<feature type="binding site" evidence="9">
    <location>
        <begin position="202"/>
        <end position="206"/>
    </location>
    <ligand>
        <name>GTP</name>
        <dbReference type="ChEBI" id="CHEBI:37565"/>
    </ligand>
</feature>
<evidence type="ECO:0000256" key="4">
    <source>
        <dbReference type="ARBA" id="ARBA00022741"/>
    </source>
</evidence>
<dbReference type="FunFam" id="1.10.400.10:FF:000007">
    <property type="entry name" value="Guanine nucleotide-binding protein subunit alpha"/>
    <property type="match status" value="1"/>
</dbReference>
<keyword evidence="12" id="KW-1185">Reference proteome</keyword>
<dbReference type="SMART" id="SM00275">
    <property type="entry name" value="G_alpha"/>
    <property type="match status" value="1"/>
</dbReference>
<accession>A0A0L0T7H3</accession>
<reference evidence="11 12" key="1">
    <citation type="submission" date="2009-11" db="EMBL/GenBank/DDBJ databases">
        <title>Annotation of Allomyces macrogynus ATCC 38327.</title>
        <authorList>
            <consortium name="The Broad Institute Genome Sequencing Platform"/>
            <person name="Russ C."/>
            <person name="Cuomo C."/>
            <person name="Burger G."/>
            <person name="Gray M.W."/>
            <person name="Holland P.W.H."/>
            <person name="King N."/>
            <person name="Lang F.B.F."/>
            <person name="Roger A.J."/>
            <person name="Ruiz-Trillo I."/>
            <person name="Young S.K."/>
            <person name="Zeng Q."/>
            <person name="Gargeya S."/>
            <person name="Fitzgerald M."/>
            <person name="Haas B."/>
            <person name="Abouelleil A."/>
            <person name="Alvarado L."/>
            <person name="Arachchi H.M."/>
            <person name="Berlin A."/>
            <person name="Chapman S.B."/>
            <person name="Gearin G."/>
            <person name="Goldberg J."/>
            <person name="Griggs A."/>
            <person name="Gujja S."/>
            <person name="Hansen M."/>
            <person name="Heiman D."/>
            <person name="Howarth C."/>
            <person name="Larimer J."/>
            <person name="Lui A."/>
            <person name="MacDonald P.J.P."/>
            <person name="McCowen C."/>
            <person name="Montmayeur A."/>
            <person name="Murphy C."/>
            <person name="Neiman D."/>
            <person name="Pearson M."/>
            <person name="Priest M."/>
            <person name="Roberts A."/>
            <person name="Saif S."/>
            <person name="Shea T."/>
            <person name="Sisk P."/>
            <person name="Stolte C."/>
            <person name="Sykes S."/>
            <person name="Wortman J."/>
            <person name="Nusbaum C."/>
            <person name="Birren B."/>
        </authorList>
    </citation>
    <scope>NUCLEOTIDE SEQUENCE [LARGE SCALE GENOMIC DNA]</scope>
    <source>
        <strain evidence="11 12">ATCC 38327</strain>
    </source>
</reference>
<dbReference type="InterPro" id="IPR027417">
    <property type="entry name" value="P-loop_NTPase"/>
</dbReference>
<dbReference type="eggNOG" id="KOG0082">
    <property type="taxonomic scope" value="Eukaryota"/>
</dbReference>
<protein>
    <recommendedName>
        <fullName evidence="13">Guanine nucleotide-binding protein subunit alpha</fullName>
    </recommendedName>
</protein>
<dbReference type="GO" id="GO:0001664">
    <property type="term" value="F:G protein-coupled receptor binding"/>
    <property type="evidence" value="ECO:0007669"/>
    <property type="project" value="InterPro"/>
</dbReference>